<dbReference type="InterPro" id="IPR004242">
    <property type="entry name" value="Transposase_21"/>
</dbReference>
<dbReference type="Proteomes" id="UP001165190">
    <property type="component" value="Unassembled WGS sequence"/>
</dbReference>
<organism evidence="2 3">
    <name type="scientific">Hibiscus trionum</name>
    <name type="common">Flower of an hour</name>
    <dbReference type="NCBI Taxonomy" id="183268"/>
    <lineage>
        <taxon>Eukaryota</taxon>
        <taxon>Viridiplantae</taxon>
        <taxon>Streptophyta</taxon>
        <taxon>Embryophyta</taxon>
        <taxon>Tracheophyta</taxon>
        <taxon>Spermatophyta</taxon>
        <taxon>Magnoliopsida</taxon>
        <taxon>eudicotyledons</taxon>
        <taxon>Gunneridae</taxon>
        <taxon>Pentapetalae</taxon>
        <taxon>rosids</taxon>
        <taxon>malvids</taxon>
        <taxon>Malvales</taxon>
        <taxon>Malvaceae</taxon>
        <taxon>Malvoideae</taxon>
        <taxon>Hibiscus</taxon>
    </lineage>
</organism>
<dbReference type="PANTHER" id="PTHR10775:SF173">
    <property type="match status" value="1"/>
</dbReference>
<name>A0A9W7MC25_HIBTR</name>
<gene>
    <name evidence="2" type="ORF">HRI_003154200</name>
</gene>
<comment type="caution">
    <text evidence="2">The sequence shown here is derived from an EMBL/GenBank/DDBJ whole genome shotgun (WGS) entry which is preliminary data.</text>
</comment>
<evidence type="ECO:0008006" key="4">
    <source>
        <dbReference type="Google" id="ProtNLM"/>
    </source>
</evidence>
<dbReference type="EMBL" id="BSYR01000026">
    <property type="protein sequence ID" value="GMI94849.1"/>
    <property type="molecule type" value="Genomic_DNA"/>
</dbReference>
<feature type="region of interest" description="Disordered" evidence="1">
    <location>
        <begin position="174"/>
        <end position="211"/>
    </location>
</feature>
<evidence type="ECO:0000313" key="3">
    <source>
        <dbReference type="Proteomes" id="UP001165190"/>
    </source>
</evidence>
<accession>A0A9W7MC25</accession>
<dbReference type="OrthoDB" id="1932595at2759"/>
<proteinExistence type="predicted"/>
<evidence type="ECO:0000313" key="2">
    <source>
        <dbReference type="EMBL" id="GMI94849.1"/>
    </source>
</evidence>
<dbReference type="AlphaFoldDB" id="A0A9W7MC25"/>
<dbReference type="PANTHER" id="PTHR10775">
    <property type="entry name" value="OS08G0208400 PROTEIN"/>
    <property type="match status" value="1"/>
</dbReference>
<sequence length="230" mass="26908">MSTSHNTWPVLLVPYNLPPWICMKQSSFILSMIISGEKGLENDIDIYMQPLIEELKQLWVGVETYDVLKKENFNLHAALMWTINDFSAYVNLSGWSTKGRYACPCCAVQLFSKWLYNRKKFSYMGHHQWLGENHRFRYEKIIFNGTEEFRKAPEQTTRSDILSMLQHMQFTYGKTNQPPNLRSKKKSTKVYENDVGQLSDDDSDEEDDPNEAELWKKVFSSSCLIESVTF</sequence>
<keyword evidence="3" id="KW-1185">Reference proteome</keyword>
<reference evidence="2" key="1">
    <citation type="submission" date="2023-05" db="EMBL/GenBank/DDBJ databases">
        <title>Genome and transcriptome analyses reveal genes involved in the formation of fine ridges on petal epidermal cells in Hibiscus trionum.</title>
        <authorList>
            <person name="Koshimizu S."/>
            <person name="Masuda S."/>
            <person name="Ishii T."/>
            <person name="Shirasu K."/>
            <person name="Hoshino A."/>
            <person name="Arita M."/>
        </authorList>
    </citation>
    <scope>NUCLEOTIDE SEQUENCE</scope>
    <source>
        <strain evidence="2">Hamamatsu line</strain>
    </source>
</reference>
<evidence type="ECO:0000256" key="1">
    <source>
        <dbReference type="SAM" id="MobiDB-lite"/>
    </source>
</evidence>
<protein>
    <recommendedName>
        <fullName evidence="4">Transposase-associated domain-containing protein</fullName>
    </recommendedName>
</protein>
<feature type="compositionally biased region" description="Acidic residues" evidence="1">
    <location>
        <begin position="199"/>
        <end position="211"/>
    </location>
</feature>
<dbReference type="Pfam" id="PF02992">
    <property type="entry name" value="Transposase_21"/>
    <property type="match status" value="1"/>
</dbReference>